<dbReference type="EMBL" id="CP041016">
    <property type="protein sequence ID" value="QDC39070.1"/>
    <property type="molecule type" value="Genomic_DNA"/>
</dbReference>
<evidence type="ECO:0000313" key="2">
    <source>
        <dbReference type="Proteomes" id="UP000311469"/>
    </source>
</evidence>
<evidence type="ECO:0000313" key="1">
    <source>
        <dbReference type="EMBL" id="QDC39070.1"/>
    </source>
</evidence>
<gene>
    <name evidence="1" type="ORF">FIL70_05860</name>
</gene>
<proteinExistence type="predicted"/>
<name>A0A5B8CKZ1_SPHSA</name>
<dbReference type="InterPro" id="IPR010260">
    <property type="entry name" value="AlpA"/>
</dbReference>
<reference evidence="1 2" key="1">
    <citation type="submission" date="2019-06" db="EMBL/GenBank/DDBJ databases">
        <title>Genome organization and adaptive potential of archetypical organophosphate degarding Sphingobium fuliginis ATCC 27551.</title>
        <authorList>
            <person name="Sarwar A."/>
            <person name="Parthasarathy S."/>
            <person name="Singh C."/>
            <person name="Siddavattam D."/>
        </authorList>
    </citation>
    <scope>NUCLEOTIDE SEQUENCE [LARGE SCALE GENOMIC DNA]</scope>
    <source>
        <strain evidence="1 2">ATCC 27551</strain>
    </source>
</reference>
<dbReference type="Proteomes" id="UP000311469">
    <property type="component" value="Chromosome cSF1"/>
</dbReference>
<dbReference type="AlphaFoldDB" id="A0A5B8CKZ1"/>
<dbReference type="RefSeq" id="WP_140042964.1">
    <property type="nucleotide sequence ID" value="NZ_CP041016.1"/>
</dbReference>
<dbReference type="KEGG" id="sufl:FIL70_05860"/>
<sequence length="42" mass="4957">MDRLLRTPHTIGRASLSISSIYRRETSDRFPHRLHLRIRAVA</sequence>
<organism evidence="1 2">
    <name type="scientific">Sphingobium fuliginis ATCC 27551</name>
    <dbReference type="NCBI Taxonomy" id="1208342"/>
    <lineage>
        <taxon>Bacteria</taxon>
        <taxon>Pseudomonadati</taxon>
        <taxon>Pseudomonadota</taxon>
        <taxon>Alphaproteobacteria</taxon>
        <taxon>Sphingomonadales</taxon>
        <taxon>Sphingomonadaceae</taxon>
        <taxon>Sphingobium</taxon>
    </lineage>
</organism>
<protein>
    <submittedName>
        <fullName evidence="1">AlpA family phage regulatory protein</fullName>
    </submittedName>
</protein>
<dbReference type="Pfam" id="PF05930">
    <property type="entry name" value="Phage_AlpA"/>
    <property type="match status" value="1"/>
</dbReference>
<accession>A0A5B8CKZ1</accession>